<evidence type="ECO:0000256" key="1">
    <source>
        <dbReference type="ARBA" id="ARBA00023015"/>
    </source>
</evidence>
<dbReference type="PANTHER" id="PTHR47894">
    <property type="entry name" value="HTH-TYPE TRANSCRIPTIONAL REGULATOR GADX"/>
    <property type="match status" value="1"/>
</dbReference>
<dbReference type="Proteomes" id="UP000188243">
    <property type="component" value="Chromosome"/>
</dbReference>
<keyword evidence="1" id="KW-0805">Transcription regulation</keyword>
<evidence type="ECO:0000313" key="6">
    <source>
        <dbReference type="Proteomes" id="UP000188243"/>
    </source>
</evidence>
<dbReference type="RefSeq" id="WP_077535857.1">
    <property type="nucleotide sequence ID" value="NZ_CP019628.1"/>
</dbReference>
<dbReference type="GO" id="GO:0005829">
    <property type="term" value="C:cytosol"/>
    <property type="evidence" value="ECO:0007669"/>
    <property type="project" value="TreeGrafter"/>
</dbReference>
<dbReference type="SMART" id="SM00342">
    <property type="entry name" value="HTH_ARAC"/>
    <property type="match status" value="1"/>
</dbReference>
<name>A0A1Q2GVN1_9GAMM</name>
<evidence type="ECO:0000259" key="4">
    <source>
        <dbReference type="PROSITE" id="PS01124"/>
    </source>
</evidence>
<evidence type="ECO:0000313" key="5">
    <source>
        <dbReference type="EMBL" id="AQP99162.1"/>
    </source>
</evidence>
<dbReference type="PROSITE" id="PS01124">
    <property type="entry name" value="HTH_ARAC_FAMILY_2"/>
    <property type="match status" value="1"/>
</dbReference>
<feature type="domain" description="HTH araC/xylS-type" evidence="4">
    <location>
        <begin position="234"/>
        <end position="330"/>
    </location>
</feature>
<dbReference type="GO" id="GO:0003700">
    <property type="term" value="F:DNA-binding transcription factor activity"/>
    <property type="evidence" value="ECO:0007669"/>
    <property type="project" value="InterPro"/>
</dbReference>
<dbReference type="SUPFAM" id="SSF46689">
    <property type="entry name" value="Homeodomain-like"/>
    <property type="match status" value="1"/>
</dbReference>
<dbReference type="GO" id="GO:0000976">
    <property type="term" value="F:transcription cis-regulatory region binding"/>
    <property type="evidence" value="ECO:0007669"/>
    <property type="project" value="TreeGrafter"/>
</dbReference>
<dbReference type="EMBL" id="CP019628">
    <property type="protein sequence ID" value="AQP99162.1"/>
    <property type="molecule type" value="Genomic_DNA"/>
</dbReference>
<dbReference type="Pfam" id="PF12625">
    <property type="entry name" value="Arabinose_bd"/>
    <property type="match status" value="1"/>
</dbReference>
<reference evidence="5 6" key="1">
    <citation type="submission" date="2017-02" db="EMBL/GenBank/DDBJ databases">
        <title>Complete genome sequence of the cold-active Pseudoalteromonas aliena strain EH1 isolated from Arctic seawater.</title>
        <authorList>
            <person name="Kim E."/>
            <person name="Heo E."/>
            <person name="Kim H."/>
            <person name="Kim D."/>
        </authorList>
    </citation>
    <scope>NUCLEOTIDE SEQUENCE [LARGE SCALE GENOMIC DNA]</scope>
    <source>
        <strain evidence="5 6">EH1</strain>
    </source>
</reference>
<dbReference type="STRING" id="247523.B0W48_04665"/>
<protein>
    <submittedName>
        <fullName evidence="5">AraC family transcriptional regulator</fullName>
    </submittedName>
</protein>
<evidence type="ECO:0000256" key="2">
    <source>
        <dbReference type="ARBA" id="ARBA00023125"/>
    </source>
</evidence>
<sequence length="336" mass="38231">MNTLADHYFSSVLDYLQNQGLDSQTVLDAINFNEYSNKNAHQLASRITLVSYNTLLDYAQQTLNEPLFGFKLGQHIRTADFGILGYLIESSDNLASAIQALLNYDSLVADIGKAQFKQQDGTAVIRWLPHSNCNTHVVLRNMTAWVSVIRQLINSGLSPSSVSFTFNWPQEQKATLIKWFGCTIQTGTKYNQITFPSSYLALPFKTDNASINFALKQVSEQQLSSFKSQQHLSEKIIHLLMAKIDLQECTLIRTANALNITPRTLQRKLKQEHTSFLILLEQERKRRVTLWIGKLSLTDLALTLGFKDQSSFNRAFKRWFNCSPKSYFKNSSESPQ</sequence>
<keyword evidence="3" id="KW-0804">Transcription</keyword>
<dbReference type="Pfam" id="PF12833">
    <property type="entry name" value="HTH_18"/>
    <property type="match status" value="1"/>
</dbReference>
<keyword evidence="2" id="KW-0238">DNA-binding</keyword>
<dbReference type="InterPro" id="IPR009057">
    <property type="entry name" value="Homeodomain-like_sf"/>
</dbReference>
<dbReference type="PRINTS" id="PR00032">
    <property type="entry name" value="HTHARAC"/>
</dbReference>
<dbReference type="AlphaFoldDB" id="A0A1Q2GVN1"/>
<dbReference type="InterPro" id="IPR018060">
    <property type="entry name" value="HTH_AraC"/>
</dbReference>
<dbReference type="KEGG" id="paln:B0W48_04665"/>
<gene>
    <name evidence="5" type="ORF">B0W48_04665</name>
</gene>
<dbReference type="InterPro" id="IPR020449">
    <property type="entry name" value="Tscrpt_reg_AraC-type_HTH"/>
</dbReference>
<dbReference type="Gene3D" id="1.10.10.60">
    <property type="entry name" value="Homeodomain-like"/>
    <property type="match status" value="1"/>
</dbReference>
<organism evidence="5 6">
    <name type="scientific">Pseudoalteromonas aliena</name>
    <dbReference type="NCBI Taxonomy" id="247523"/>
    <lineage>
        <taxon>Bacteria</taxon>
        <taxon>Pseudomonadati</taxon>
        <taxon>Pseudomonadota</taxon>
        <taxon>Gammaproteobacteria</taxon>
        <taxon>Alteromonadales</taxon>
        <taxon>Pseudoalteromonadaceae</taxon>
        <taxon>Pseudoalteromonas</taxon>
    </lineage>
</organism>
<accession>A0A1Q2GVN1</accession>
<dbReference type="InterPro" id="IPR032687">
    <property type="entry name" value="AraC-type_N"/>
</dbReference>
<evidence type="ECO:0000256" key="3">
    <source>
        <dbReference type="ARBA" id="ARBA00023163"/>
    </source>
</evidence>
<dbReference type="PANTHER" id="PTHR47894:SF1">
    <property type="entry name" value="HTH-TYPE TRANSCRIPTIONAL REGULATOR VQSM"/>
    <property type="match status" value="1"/>
</dbReference>
<proteinExistence type="predicted"/>